<evidence type="ECO:0000256" key="3">
    <source>
        <dbReference type="ARBA" id="ARBA00022989"/>
    </source>
</evidence>
<feature type="transmembrane region" description="Helical" evidence="5">
    <location>
        <begin position="235"/>
        <end position="257"/>
    </location>
</feature>
<evidence type="ECO:0000256" key="5">
    <source>
        <dbReference type="SAM" id="Phobius"/>
    </source>
</evidence>
<evidence type="ECO:0000313" key="9">
    <source>
        <dbReference type="Proteomes" id="UP000318943"/>
    </source>
</evidence>
<gene>
    <name evidence="7" type="ORF">FGG12_13335</name>
    <name evidence="8" type="ORF">M5D45_24855</name>
</gene>
<dbReference type="Proteomes" id="UP000318943">
    <property type="component" value="Unassembled WGS sequence"/>
</dbReference>
<dbReference type="InterPro" id="IPR036259">
    <property type="entry name" value="MFS_trans_sf"/>
</dbReference>
<reference evidence="7 9" key="1">
    <citation type="submission" date="2019-05" db="EMBL/GenBank/DDBJ databases">
        <title>Whole genome sequence analysis of Cupriavidus campinensis S14E4C strain.</title>
        <authorList>
            <person name="Abbaszade G."/>
            <person name="Szabo A."/>
            <person name="Toumi M."/>
            <person name="Toth E."/>
        </authorList>
    </citation>
    <scope>NUCLEOTIDE SEQUENCE [LARGE SCALE GENOMIC DNA]</scope>
    <source>
        <strain evidence="7 9">S14E4C</strain>
    </source>
</reference>
<evidence type="ECO:0000256" key="2">
    <source>
        <dbReference type="ARBA" id="ARBA00022692"/>
    </source>
</evidence>
<reference evidence="8" key="2">
    <citation type="journal article" date="2022" name="Microbiol. Resour. Announc.">
        <title>Genome Sequence of Cupriavidus campinensis Strain G5, a Member of a Bacterial Consortium Capable of Polyethylene Degradation.</title>
        <authorList>
            <person name="Schneider B."/>
            <person name="Pfeiffer F."/>
            <person name="Dyall-Smith M."/>
            <person name="Kunte H.J."/>
        </authorList>
    </citation>
    <scope>NUCLEOTIDE SEQUENCE</scope>
    <source>
        <strain evidence="8">G5</strain>
    </source>
</reference>
<reference evidence="8" key="3">
    <citation type="submission" date="2022-05" db="EMBL/GenBank/DDBJ databases">
        <authorList>
            <person name="Kunte H.-J."/>
        </authorList>
    </citation>
    <scope>NUCLEOTIDE SEQUENCE</scope>
    <source>
        <strain evidence="8">G5</strain>
    </source>
</reference>
<proteinExistence type="predicted"/>
<keyword evidence="2 5" id="KW-0812">Transmembrane</keyword>
<dbReference type="InterPro" id="IPR050382">
    <property type="entry name" value="MFS_Na/Anion_cotransporter"/>
</dbReference>
<name>A0AAE9L4E4_9BURK</name>
<dbReference type="GO" id="GO:0022857">
    <property type="term" value="F:transmembrane transporter activity"/>
    <property type="evidence" value="ECO:0007669"/>
    <property type="project" value="InterPro"/>
</dbReference>
<dbReference type="AlphaFoldDB" id="A0AAE9L4E4"/>
<feature type="transmembrane region" description="Helical" evidence="5">
    <location>
        <begin position="58"/>
        <end position="78"/>
    </location>
</feature>
<dbReference type="PROSITE" id="PS50850">
    <property type="entry name" value="MFS"/>
    <property type="match status" value="1"/>
</dbReference>
<keyword evidence="3 5" id="KW-1133">Transmembrane helix</keyword>
<evidence type="ECO:0000259" key="6">
    <source>
        <dbReference type="PROSITE" id="PS50850"/>
    </source>
</evidence>
<evidence type="ECO:0000313" key="8">
    <source>
        <dbReference type="EMBL" id="URF06344.1"/>
    </source>
</evidence>
<feature type="transmembrane region" description="Helical" evidence="5">
    <location>
        <begin position="147"/>
        <end position="166"/>
    </location>
</feature>
<dbReference type="PANTHER" id="PTHR11662">
    <property type="entry name" value="SOLUTE CARRIER FAMILY 17"/>
    <property type="match status" value="1"/>
</dbReference>
<keyword evidence="9" id="KW-1185">Reference proteome</keyword>
<dbReference type="KEGG" id="ccam:M5D45_24855"/>
<dbReference type="EMBL" id="CP097331">
    <property type="protein sequence ID" value="URF06344.1"/>
    <property type="molecule type" value="Genomic_DNA"/>
</dbReference>
<dbReference type="InterPro" id="IPR011701">
    <property type="entry name" value="MFS"/>
</dbReference>
<comment type="subcellular location">
    <subcellularLocation>
        <location evidence="1">Membrane</location>
        <topology evidence="1">Multi-pass membrane protein</topology>
    </subcellularLocation>
</comment>
<dbReference type="EMBL" id="VCIZ01000007">
    <property type="protein sequence ID" value="TSP12229.1"/>
    <property type="molecule type" value="Genomic_DNA"/>
</dbReference>
<feature type="transmembrane region" description="Helical" evidence="5">
    <location>
        <begin position="199"/>
        <end position="223"/>
    </location>
</feature>
<evidence type="ECO:0000313" key="7">
    <source>
        <dbReference type="EMBL" id="TSP12229.1"/>
    </source>
</evidence>
<sequence>MMINFADKAIIGLAAVPIIKELNLTHEEFGRVGSSFFLLFSISAILGGFIANRVSSKVVIASMALLWAIVQLPMIGAVTLPMLIANRVILGAGEGPAYPVALHAVYKWFSDKQRTFPSALVGIGSVLGTGISAPLLTWIIVSYDWHAAFGFLGVVGLVWLVFWLVFGKEGTGCGTRAGGVGCNELPRIPYRKLLTCRTAVGSMLGSFSAYWALTLAVIWLPVFLVKGVGYSATQAGWIVALPSVAQIFLAPSIGFASQRLLARGWSSRAARGLLGGSCVMVSGLSMIGLSRIDGGLLQILLIIGSFATGSVMINLGAALIAEISPSTQRGAMLGINNAVYTLAGIGAPWVMGHAVDIGVDTYAGFRSGFAFAGTLILLGGLTAIFLIRPKQDIDRFQQGAQRSDVIDQGQRSAVRMG</sequence>
<dbReference type="RefSeq" id="WP_144198375.1">
    <property type="nucleotide sequence ID" value="NZ_CP097331.1"/>
</dbReference>
<evidence type="ECO:0000256" key="4">
    <source>
        <dbReference type="ARBA" id="ARBA00023136"/>
    </source>
</evidence>
<dbReference type="GO" id="GO:0016020">
    <property type="term" value="C:membrane"/>
    <property type="evidence" value="ECO:0007669"/>
    <property type="project" value="UniProtKB-SubCell"/>
</dbReference>
<protein>
    <submittedName>
        <fullName evidence="8">MFS transporter</fullName>
    </submittedName>
</protein>
<dbReference type="Proteomes" id="UP001056132">
    <property type="component" value="Chromosome 2"/>
</dbReference>
<feature type="transmembrane region" description="Helical" evidence="5">
    <location>
        <begin position="363"/>
        <end position="387"/>
    </location>
</feature>
<feature type="transmembrane region" description="Helical" evidence="5">
    <location>
        <begin position="118"/>
        <end position="141"/>
    </location>
</feature>
<evidence type="ECO:0000313" key="10">
    <source>
        <dbReference type="Proteomes" id="UP001056132"/>
    </source>
</evidence>
<evidence type="ECO:0000256" key="1">
    <source>
        <dbReference type="ARBA" id="ARBA00004141"/>
    </source>
</evidence>
<dbReference type="Pfam" id="PF07690">
    <property type="entry name" value="MFS_1"/>
    <property type="match status" value="2"/>
</dbReference>
<dbReference type="Gene3D" id="1.20.1250.20">
    <property type="entry name" value="MFS general substrate transporter like domains"/>
    <property type="match status" value="2"/>
</dbReference>
<feature type="transmembrane region" description="Helical" evidence="5">
    <location>
        <begin position="84"/>
        <end position="106"/>
    </location>
</feature>
<organism evidence="8 10">
    <name type="scientific">Cupriavidus campinensis</name>
    <dbReference type="NCBI Taxonomy" id="151783"/>
    <lineage>
        <taxon>Bacteria</taxon>
        <taxon>Pseudomonadati</taxon>
        <taxon>Pseudomonadota</taxon>
        <taxon>Betaproteobacteria</taxon>
        <taxon>Burkholderiales</taxon>
        <taxon>Burkholderiaceae</taxon>
        <taxon>Cupriavidus</taxon>
    </lineage>
</organism>
<dbReference type="PANTHER" id="PTHR11662:SF450">
    <property type="entry name" value="BLR1003 PROTEIN"/>
    <property type="match status" value="1"/>
</dbReference>
<dbReference type="InterPro" id="IPR020846">
    <property type="entry name" value="MFS_dom"/>
</dbReference>
<feature type="transmembrane region" description="Helical" evidence="5">
    <location>
        <begin position="295"/>
        <end position="321"/>
    </location>
</feature>
<accession>A0AAE9L4E4</accession>
<feature type="transmembrane region" description="Helical" evidence="5">
    <location>
        <begin position="269"/>
        <end position="289"/>
    </location>
</feature>
<feature type="transmembrane region" description="Helical" evidence="5">
    <location>
        <begin position="32"/>
        <end position="51"/>
    </location>
</feature>
<feature type="domain" description="Major facilitator superfamily (MFS) profile" evidence="6">
    <location>
        <begin position="1"/>
        <end position="391"/>
    </location>
</feature>
<feature type="transmembrane region" description="Helical" evidence="5">
    <location>
        <begin position="333"/>
        <end position="351"/>
    </location>
</feature>
<dbReference type="SUPFAM" id="SSF103473">
    <property type="entry name" value="MFS general substrate transporter"/>
    <property type="match status" value="1"/>
</dbReference>
<keyword evidence="4 5" id="KW-0472">Membrane</keyword>